<dbReference type="RefSeq" id="WP_248862894.1">
    <property type="nucleotide sequence ID" value="NZ_CP086322.1"/>
</dbReference>
<gene>
    <name evidence="4" type="ORF">K9S39_09580</name>
</gene>
<feature type="domain" description="Endonuclease/exonuclease/phosphatase" evidence="3">
    <location>
        <begin position="59"/>
        <end position="306"/>
    </location>
</feature>
<feature type="chain" id="PRO_5045621768" evidence="2">
    <location>
        <begin position="40"/>
        <end position="315"/>
    </location>
</feature>
<protein>
    <submittedName>
        <fullName evidence="4">Endonuclease/exonuclease/phosphatase family protein</fullName>
    </submittedName>
</protein>
<dbReference type="Pfam" id="PF03372">
    <property type="entry name" value="Exo_endo_phos"/>
    <property type="match status" value="1"/>
</dbReference>
<dbReference type="Gene3D" id="3.60.10.10">
    <property type="entry name" value="Endonuclease/exonuclease/phosphatase"/>
    <property type="match status" value="1"/>
</dbReference>
<proteinExistence type="predicted"/>
<evidence type="ECO:0000259" key="3">
    <source>
        <dbReference type="Pfam" id="PF03372"/>
    </source>
</evidence>
<accession>A0ABY4M2S0</accession>
<feature type="region of interest" description="Disordered" evidence="1">
    <location>
        <begin position="250"/>
        <end position="275"/>
    </location>
</feature>
<reference evidence="4" key="1">
    <citation type="submission" date="2021-10" db="EMBL/GenBank/DDBJ databases">
        <title>Streptomyces nigrumlapis sp.nov.,an antimicrobial producing actinobacterium isolated from Black Gobi rocks.</title>
        <authorList>
            <person name="Wen Y."/>
            <person name="Zhang W."/>
            <person name="Liu X.G."/>
        </authorList>
    </citation>
    <scope>NUCLEOTIDE SEQUENCE</scope>
    <source>
        <strain evidence="4">ST13-2-2</strain>
    </source>
</reference>
<dbReference type="PANTHER" id="PTHR41349">
    <property type="match status" value="1"/>
</dbReference>
<dbReference type="InterPro" id="IPR036691">
    <property type="entry name" value="Endo/exonu/phosph_ase_sf"/>
</dbReference>
<keyword evidence="4" id="KW-0255">Endonuclease</keyword>
<evidence type="ECO:0000256" key="1">
    <source>
        <dbReference type="SAM" id="MobiDB-lite"/>
    </source>
</evidence>
<keyword evidence="5" id="KW-1185">Reference proteome</keyword>
<dbReference type="PANTHER" id="PTHR41349:SF1">
    <property type="entry name" value="PROTEIN CBG08683"/>
    <property type="match status" value="1"/>
</dbReference>
<dbReference type="GO" id="GO:0004519">
    <property type="term" value="F:endonuclease activity"/>
    <property type="evidence" value="ECO:0007669"/>
    <property type="project" value="UniProtKB-KW"/>
</dbReference>
<name>A0ABY4M2S0_9ACTN</name>
<dbReference type="InterPro" id="IPR005135">
    <property type="entry name" value="Endo/exonuclease/phosphatase"/>
</dbReference>
<keyword evidence="2" id="KW-0732">Signal</keyword>
<evidence type="ECO:0000313" key="5">
    <source>
        <dbReference type="Proteomes" id="UP000830115"/>
    </source>
</evidence>
<evidence type="ECO:0000256" key="2">
    <source>
        <dbReference type="SAM" id="SignalP"/>
    </source>
</evidence>
<feature type="signal peptide" evidence="2">
    <location>
        <begin position="1"/>
        <end position="39"/>
    </location>
</feature>
<dbReference type="EMBL" id="CP086322">
    <property type="protein sequence ID" value="UQA92064.1"/>
    <property type="molecule type" value="Genomic_DNA"/>
</dbReference>
<dbReference type="SUPFAM" id="SSF56219">
    <property type="entry name" value="DNase I-like"/>
    <property type="match status" value="1"/>
</dbReference>
<dbReference type="Proteomes" id="UP000830115">
    <property type="component" value="Chromosome"/>
</dbReference>
<keyword evidence="4" id="KW-0378">Hydrolase</keyword>
<organism evidence="4 5">
    <name type="scientific">Streptomyces halobius</name>
    <dbReference type="NCBI Taxonomy" id="2879846"/>
    <lineage>
        <taxon>Bacteria</taxon>
        <taxon>Bacillati</taxon>
        <taxon>Actinomycetota</taxon>
        <taxon>Actinomycetes</taxon>
        <taxon>Kitasatosporales</taxon>
        <taxon>Streptomycetaceae</taxon>
        <taxon>Streptomyces</taxon>
    </lineage>
</organism>
<sequence>MSESAKHSDDPNYARNKRRLVFGLTGGVAALAVAATAVAASTGGAGTSGDSSAQSLKVMSLNTWHGGAKVSDGVNKIAHQVKSSGADIVALQESSSPVAKEIAGKLGWKYHTASGTDVDVISKKPIEKTDSFSKKSSGAKAIAAKIQGVWVYSIHLDYTKYGPYNACFDEDGYQQIYADEASRKAQAQDIAEWTGSAPAIVAGDFNTPSHLDWTEGTKAKHCNSAVEWPATKVFSDKGFKDSYRELHPSPAKVPGNTWSPVTKKNSDYGNKPEPQDRIDFILHKGGSLKPVTSHTFGGGSGWPSDHLAVLTTFHL</sequence>
<evidence type="ECO:0000313" key="4">
    <source>
        <dbReference type="EMBL" id="UQA92064.1"/>
    </source>
</evidence>
<keyword evidence="4" id="KW-0540">Nuclease</keyword>